<organism evidence="2 3">
    <name type="scientific">Plakobranchus ocellatus</name>
    <dbReference type="NCBI Taxonomy" id="259542"/>
    <lineage>
        <taxon>Eukaryota</taxon>
        <taxon>Metazoa</taxon>
        <taxon>Spiralia</taxon>
        <taxon>Lophotrochozoa</taxon>
        <taxon>Mollusca</taxon>
        <taxon>Gastropoda</taxon>
        <taxon>Heterobranchia</taxon>
        <taxon>Euthyneura</taxon>
        <taxon>Panpulmonata</taxon>
        <taxon>Sacoglossa</taxon>
        <taxon>Placobranchoidea</taxon>
        <taxon>Plakobranchidae</taxon>
        <taxon>Plakobranchus</taxon>
    </lineage>
</organism>
<protein>
    <submittedName>
        <fullName evidence="2">52 kDa repressor of the inhibitor of the protein kinase</fullName>
    </submittedName>
</protein>
<accession>A0AAV4DG55</accession>
<keyword evidence="3" id="KW-1185">Reference proteome</keyword>
<dbReference type="AlphaFoldDB" id="A0AAV4DG55"/>
<evidence type="ECO:0000313" key="2">
    <source>
        <dbReference type="EMBL" id="GFO43090.1"/>
    </source>
</evidence>
<dbReference type="EMBL" id="BLXT01007856">
    <property type="protein sequence ID" value="GFO43090.1"/>
    <property type="molecule type" value="Genomic_DNA"/>
</dbReference>
<evidence type="ECO:0000313" key="3">
    <source>
        <dbReference type="Proteomes" id="UP000735302"/>
    </source>
</evidence>
<dbReference type="Proteomes" id="UP000735302">
    <property type="component" value="Unassembled WGS sequence"/>
</dbReference>
<comment type="caution">
    <text evidence="2">The sequence shown here is derived from an EMBL/GenBank/DDBJ whole genome shotgun (WGS) entry which is preliminary data.</text>
</comment>
<gene>
    <name evidence="2" type="ORF">PoB_006959500</name>
</gene>
<feature type="region of interest" description="Disordered" evidence="1">
    <location>
        <begin position="24"/>
        <end position="48"/>
    </location>
</feature>
<sequence>MYFSKWIVSVDCLNRSCESSGISLGAKKRRADDSDHSENQQGFYDTTTSESELKSLNPLPDSGDAILAQNLATCKPSVTYAPKITQNNTINIYASKITQNNIINIYASKTTQNDIINILGEQIRDKILSSVKKAKHFSLLADEATVATGSSWPLCCDFWMRKAKLMSSWNAGHSPVNS</sequence>
<feature type="compositionally biased region" description="Polar residues" evidence="1">
    <location>
        <begin position="39"/>
        <end position="48"/>
    </location>
</feature>
<reference evidence="2 3" key="1">
    <citation type="journal article" date="2021" name="Elife">
        <title>Chloroplast acquisition without the gene transfer in kleptoplastic sea slugs, Plakobranchus ocellatus.</title>
        <authorList>
            <person name="Maeda T."/>
            <person name="Takahashi S."/>
            <person name="Yoshida T."/>
            <person name="Shimamura S."/>
            <person name="Takaki Y."/>
            <person name="Nagai Y."/>
            <person name="Toyoda A."/>
            <person name="Suzuki Y."/>
            <person name="Arimoto A."/>
            <person name="Ishii H."/>
            <person name="Satoh N."/>
            <person name="Nishiyama T."/>
            <person name="Hasebe M."/>
            <person name="Maruyama T."/>
            <person name="Minagawa J."/>
            <person name="Obokata J."/>
            <person name="Shigenobu S."/>
        </authorList>
    </citation>
    <scope>NUCLEOTIDE SEQUENCE [LARGE SCALE GENOMIC DNA]</scope>
</reference>
<name>A0AAV4DG55_9GAST</name>
<evidence type="ECO:0000256" key="1">
    <source>
        <dbReference type="SAM" id="MobiDB-lite"/>
    </source>
</evidence>
<proteinExistence type="predicted"/>